<keyword evidence="2" id="KW-1133">Transmembrane helix</keyword>
<comment type="caution">
    <text evidence="3">The sequence shown here is derived from an EMBL/GenBank/DDBJ whole genome shotgun (WGS) entry which is preliminary data.</text>
</comment>
<feature type="compositionally biased region" description="Polar residues" evidence="1">
    <location>
        <begin position="411"/>
        <end position="421"/>
    </location>
</feature>
<sequence length="461" mass="52534">MTRLNILKTIQRCDFECDFSAIISLPSIPANMSTQPVNSSTLEMHFSFQKLRFTSLTYRGDEPHPVSISNGEEEVVRAVQEEPDVDAEGQHHCNQTGDYLDPKVKVPKNSQDKAFSSPDPHPQFSIHWRIRKFEIIYSDVTEFLFLLQIMSFIFVLISIFPASFKPTEAFQMSNIAVNVKSDPAAVSCSAESTSPSFLQETNNPAFNTIFGTIWQSSLPVDEKILCLDSLAAEHLPYDTRKKYRIWRFQFARDKLPEFVSKESEGLQWAIKSMFNDTENLEELARSMWHLKSAFNDESALNRYLENECLKRPDCFFPDFVRPKSLTWTCRWVYEDDLVGSHNWTLLIDVLDSPLTEAFLRLSGKDNDFGAGGSSLSLQGSVLAPSGPFAVHLVIPSPPDSPLVRKSHSPDLDTSSWRPSTQRGERENFVRVGKIREMPKELSRNSTENSLRIEIIDTKCHY</sequence>
<dbReference type="AlphaFoldDB" id="A0A2A2KCQ0"/>
<evidence type="ECO:0000256" key="2">
    <source>
        <dbReference type="SAM" id="Phobius"/>
    </source>
</evidence>
<reference evidence="3 4" key="1">
    <citation type="journal article" date="2017" name="Curr. Biol.">
        <title>Genome architecture and evolution of a unichromosomal asexual nematode.</title>
        <authorList>
            <person name="Fradin H."/>
            <person name="Zegar C."/>
            <person name="Gutwein M."/>
            <person name="Lucas J."/>
            <person name="Kovtun M."/>
            <person name="Corcoran D."/>
            <person name="Baugh L.R."/>
            <person name="Kiontke K."/>
            <person name="Gunsalus K."/>
            <person name="Fitch D.H."/>
            <person name="Piano F."/>
        </authorList>
    </citation>
    <scope>NUCLEOTIDE SEQUENCE [LARGE SCALE GENOMIC DNA]</scope>
    <source>
        <strain evidence="3">PF1309</strain>
    </source>
</reference>
<evidence type="ECO:0000313" key="4">
    <source>
        <dbReference type="Proteomes" id="UP000218231"/>
    </source>
</evidence>
<protein>
    <submittedName>
        <fullName evidence="3">Uncharacterized protein</fullName>
    </submittedName>
</protein>
<keyword evidence="4" id="KW-1185">Reference proteome</keyword>
<gene>
    <name evidence="3" type="ORF">WR25_04397</name>
</gene>
<dbReference type="EMBL" id="LIAE01008930">
    <property type="protein sequence ID" value="PAV71744.1"/>
    <property type="molecule type" value="Genomic_DNA"/>
</dbReference>
<feature type="transmembrane region" description="Helical" evidence="2">
    <location>
        <begin position="143"/>
        <end position="164"/>
    </location>
</feature>
<name>A0A2A2KCQ0_9BILA</name>
<keyword evidence="2" id="KW-0812">Transmembrane</keyword>
<evidence type="ECO:0000256" key="1">
    <source>
        <dbReference type="SAM" id="MobiDB-lite"/>
    </source>
</evidence>
<dbReference type="Proteomes" id="UP000218231">
    <property type="component" value="Unassembled WGS sequence"/>
</dbReference>
<organism evidence="3 4">
    <name type="scientific">Diploscapter pachys</name>
    <dbReference type="NCBI Taxonomy" id="2018661"/>
    <lineage>
        <taxon>Eukaryota</taxon>
        <taxon>Metazoa</taxon>
        <taxon>Ecdysozoa</taxon>
        <taxon>Nematoda</taxon>
        <taxon>Chromadorea</taxon>
        <taxon>Rhabditida</taxon>
        <taxon>Rhabditina</taxon>
        <taxon>Rhabditomorpha</taxon>
        <taxon>Rhabditoidea</taxon>
        <taxon>Rhabditidae</taxon>
        <taxon>Diploscapter</taxon>
    </lineage>
</organism>
<feature type="region of interest" description="Disordered" evidence="1">
    <location>
        <begin position="400"/>
        <end position="424"/>
    </location>
</feature>
<evidence type="ECO:0000313" key="3">
    <source>
        <dbReference type="EMBL" id="PAV71744.1"/>
    </source>
</evidence>
<proteinExistence type="predicted"/>
<accession>A0A2A2KCQ0</accession>
<keyword evidence="2" id="KW-0472">Membrane</keyword>